<dbReference type="EMBL" id="LAZR01018299">
    <property type="protein sequence ID" value="KKL96918.1"/>
    <property type="molecule type" value="Genomic_DNA"/>
</dbReference>
<dbReference type="AlphaFoldDB" id="A0A0F9D9P9"/>
<comment type="caution">
    <text evidence="1">The sequence shown here is derived from an EMBL/GenBank/DDBJ whole genome shotgun (WGS) entry which is preliminary data.</text>
</comment>
<organism evidence="1">
    <name type="scientific">marine sediment metagenome</name>
    <dbReference type="NCBI Taxonomy" id="412755"/>
    <lineage>
        <taxon>unclassified sequences</taxon>
        <taxon>metagenomes</taxon>
        <taxon>ecological metagenomes</taxon>
    </lineage>
</organism>
<accession>A0A0F9D9P9</accession>
<name>A0A0F9D9P9_9ZZZZ</name>
<protein>
    <submittedName>
        <fullName evidence="1">Uncharacterized protein</fullName>
    </submittedName>
</protein>
<gene>
    <name evidence="2" type="ORF">LCGC14_1839690</name>
    <name evidence="1" type="ORF">LCGC14_2226070</name>
</gene>
<dbReference type="EMBL" id="LAZR01029851">
    <property type="protein sequence ID" value="KKL58364.1"/>
    <property type="molecule type" value="Genomic_DNA"/>
</dbReference>
<sequence>MKEYVKSQTPIKKIIENYPILERFLLYKDSIIFSSVLINHYFGYKFMDYCTLITSKFLNNLLIELDKKENIYESYLH</sequence>
<reference evidence="1" key="1">
    <citation type="journal article" date="2015" name="Nature">
        <title>Complex archaea that bridge the gap between prokaryotes and eukaryotes.</title>
        <authorList>
            <person name="Spang A."/>
            <person name="Saw J.H."/>
            <person name="Jorgensen S.L."/>
            <person name="Zaremba-Niedzwiedzka K."/>
            <person name="Martijn J."/>
            <person name="Lind A.E."/>
            <person name="van Eijk R."/>
            <person name="Schleper C."/>
            <person name="Guy L."/>
            <person name="Ettema T.J."/>
        </authorList>
    </citation>
    <scope>NUCLEOTIDE SEQUENCE</scope>
</reference>
<evidence type="ECO:0000313" key="2">
    <source>
        <dbReference type="EMBL" id="KKL96918.1"/>
    </source>
</evidence>
<evidence type="ECO:0000313" key="1">
    <source>
        <dbReference type="EMBL" id="KKL58364.1"/>
    </source>
</evidence>
<proteinExistence type="predicted"/>